<evidence type="ECO:0000256" key="1">
    <source>
        <dbReference type="ARBA" id="ARBA00022630"/>
    </source>
</evidence>
<evidence type="ECO:0000313" key="7">
    <source>
        <dbReference type="Proteomes" id="UP001310386"/>
    </source>
</evidence>
<proteinExistence type="predicted"/>
<evidence type="ECO:0000256" key="3">
    <source>
        <dbReference type="ARBA" id="ARBA00023002"/>
    </source>
</evidence>
<evidence type="ECO:0000313" key="6">
    <source>
        <dbReference type="EMBL" id="MEB3103683.1"/>
    </source>
</evidence>
<dbReference type="PANTHER" id="PTHR36117">
    <property type="entry name" value="4-HYDROXYPHENYLACETATE 3-MONOOXYGENASE-RELATED"/>
    <property type="match status" value="1"/>
</dbReference>
<dbReference type="InterPro" id="IPR004925">
    <property type="entry name" value="HpaB/PvcC/4-BUDH"/>
</dbReference>
<name>A0ABU5ZNC1_9BACL</name>
<dbReference type="InterPro" id="IPR036250">
    <property type="entry name" value="AcylCo_DH-like_C"/>
</dbReference>
<keyword evidence="2" id="KW-0274">FAD</keyword>
<dbReference type="Pfam" id="PF03241">
    <property type="entry name" value="HpaB"/>
    <property type="match status" value="1"/>
</dbReference>
<evidence type="ECO:0000259" key="4">
    <source>
        <dbReference type="Pfam" id="PF03241"/>
    </source>
</evidence>
<keyword evidence="7" id="KW-1185">Reference proteome</keyword>
<keyword evidence="1" id="KW-0285">Flavoprotein</keyword>
<organism evidence="6 7">
    <name type="scientific">Ferviditalea candida</name>
    <dbReference type="NCBI Taxonomy" id="3108399"/>
    <lineage>
        <taxon>Bacteria</taxon>
        <taxon>Bacillati</taxon>
        <taxon>Bacillota</taxon>
        <taxon>Bacilli</taxon>
        <taxon>Bacillales</taxon>
        <taxon>Paenibacillaceae</taxon>
        <taxon>Ferviditalea</taxon>
    </lineage>
</organism>
<dbReference type="InterPro" id="IPR024674">
    <property type="entry name" value="HpaB/PvcC/4-BUDH_N"/>
</dbReference>
<dbReference type="RefSeq" id="WP_371755811.1">
    <property type="nucleotide sequence ID" value="NZ_JAYJLD010000045.1"/>
</dbReference>
<comment type="caution">
    <text evidence="6">The sequence shown here is derived from an EMBL/GenBank/DDBJ whole genome shotgun (WGS) entry which is preliminary data.</text>
</comment>
<feature type="domain" description="HpaB/PvcC/4-BUDH C-terminal" evidence="4">
    <location>
        <begin position="289"/>
        <end position="484"/>
    </location>
</feature>
<accession>A0ABU5ZNC1</accession>
<evidence type="ECO:0000256" key="2">
    <source>
        <dbReference type="ARBA" id="ARBA00022827"/>
    </source>
</evidence>
<dbReference type="SUPFAM" id="SSF56645">
    <property type="entry name" value="Acyl-CoA dehydrogenase NM domain-like"/>
    <property type="match status" value="1"/>
</dbReference>
<dbReference type="Gene3D" id="1.20.140.10">
    <property type="entry name" value="Butyryl-CoA Dehydrogenase, subunit A, domain 3"/>
    <property type="match status" value="1"/>
</dbReference>
<reference evidence="6" key="1">
    <citation type="submission" date="2023-12" db="EMBL/GenBank/DDBJ databases">
        <title>Fervidustalea candida gen. nov., sp. nov., a novel member of the family Paenibacillaceae isolated from a geothermal area.</title>
        <authorList>
            <person name="Li W.-J."/>
            <person name="Jiao J.-Y."/>
            <person name="Chen Y."/>
        </authorList>
    </citation>
    <scope>NUCLEOTIDE SEQUENCE</scope>
    <source>
        <strain evidence="6">SYSU GA230002</strain>
    </source>
</reference>
<keyword evidence="3" id="KW-0560">Oxidoreductase</keyword>
<dbReference type="EMBL" id="JAYJLD010000045">
    <property type="protein sequence ID" value="MEB3103683.1"/>
    <property type="molecule type" value="Genomic_DNA"/>
</dbReference>
<dbReference type="Proteomes" id="UP001310386">
    <property type="component" value="Unassembled WGS sequence"/>
</dbReference>
<dbReference type="Gene3D" id="2.40.110.10">
    <property type="entry name" value="Butyryl-CoA Dehydrogenase, subunit A, domain 2"/>
    <property type="match status" value="1"/>
</dbReference>
<protein>
    <submittedName>
        <fullName evidence="6">4-hydroxyphenylacetate 3-hydroxylase N-terminal domain-containing protein</fullName>
    </submittedName>
</protein>
<dbReference type="Gene3D" id="1.10.3140.10">
    <property type="entry name" value="4-hydroxybutyryl-coa dehydratase, domain 1"/>
    <property type="match status" value="1"/>
</dbReference>
<evidence type="ECO:0000259" key="5">
    <source>
        <dbReference type="Pfam" id="PF11794"/>
    </source>
</evidence>
<dbReference type="InterPro" id="IPR009100">
    <property type="entry name" value="AcylCoA_DH/oxidase_NM_dom_sf"/>
</dbReference>
<dbReference type="Pfam" id="PF11794">
    <property type="entry name" value="HpaB_N"/>
    <property type="match status" value="1"/>
</dbReference>
<feature type="domain" description="HpaB/PvcC/4-BUDH N-terminal" evidence="5">
    <location>
        <begin position="13"/>
        <end position="279"/>
    </location>
</feature>
<dbReference type="InterPro" id="IPR046373">
    <property type="entry name" value="Acyl-CoA_Oxase/DH_mid-dom_sf"/>
</dbReference>
<gene>
    <name evidence="6" type="ORF">VF724_18770</name>
</gene>
<dbReference type="InterPro" id="IPR024719">
    <property type="entry name" value="HpaB/PvcC/4-BUDH_C"/>
</dbReference>
<dbReference type="PANTHER" id="PTHR36117:SF3">
    <property type="entry name" value="4-HYDROXYPHENYLACETATE 3-MONOOXYGENASE-RELATED"/>
    <property type="match status" value="1"/>
</dbReference>
<dbReference type="SUPFAM" id="SSF47203">
    <property type="entry name" value="Acyl-CoA dehydrogenase C-terminal domain-like"/>
    <property type="match status" value="1"/>
</dbReference>
<dbReference type="PIRSF" id="PIRSF000331">
    <property type="entry name" value="HpaA_HpaB"/>
    <property type="match status" value="1"/>
</dbReference>
<sequence length="486" mass="54237">MSTDQRVKVAARTGKQFLEGLASQKREIWLDGEKITNPLEHEQLALAAKSMARIYDFQHEHASDLLASSPDDGSLVNATHIIPRSREDLIRRRKAIEMTAALSGGTMGRTPDYLNVTFACFAGRSDVWARRNNETGAANIVNYQKIMRDRDLSTTHALMNPQVDRSKPEAEQAMGEVSLHKVGETDDSIIVRGARMLATLATYADELTVYPGSDLRTVDKPYALSFALPVGTPGLKFVCRGTYAKTKDPFDYPLSHRFDEMDAMVIFDDVEVPKDRVFLDGDTVGYSEVITDTGWRGHIMHQAFTRAYVKLSFAFGLGHVIANATGVVKFDHIQEKLGQMWNMVELTRSAITAAEAGATPDEQGVWCPDDRPFLALRGEMPKWMPKANELLQLIGGGGFMLTPSRADVNGPLKEDIAKYFQAAGADAERRIRLFRLAWDFVGSELGGRGELYERFYLSDSWRMTSLAYKIANKDFATSLVEQFLKD</sequence>